<feature type="transmembrane region" description="Helical" evidence="2">
    <location>
        <begin position="627"/>
        <end position="648"/>
    </location>
</feature>
<sequence>MSFSLEDVFKFWDDVEDRARKDVEREMSVSADTTVGRGCYGTIVEEDKEEDVLLAKARALAEQRKMHCCFPLGQGVEPRLVMLIQQRHDHPSSPCGSECLPFALDDFYDGDGRRRTTAGMTMPRFPSGTTALHLLTNNPSLLEVVMPNPTGREYRRTYSQRSNINVVSAMTTKVNSLEAERDLTAFLLDEIIPKWPEALVVARNTSPEMVDSRHNDGPLMTSKSLCTTTSSIGTKKHFFTHDNRCLRSDLEDDMGNHQTTSTPSVLSSNALCEIGALPFEEAIRDWIQEVNGPVFPASVKRRKTILKVNTSLDEHGEGRTVRTLKKAVHKVQKRFSTPGKFRTKFSSVVDMAIAVREEWQLGQKTPAFHHPSSSAKESFSKFSRIKQYEQTHKLPPHVGWCFRMISTIMDQERQNLCAPGLPTNAAQVGHRFHVPSIYDPTTEISMPYSALMVRRLASLPNFMATLLTLEDDEVRSHIFCMAPVRGAMLRPESIGPWLVAMLRSGQDRVRNRAVEYLELLSAMMDGGADGGRDGGNEGSWHCALATGGEYDSGPALPRRRSSARIAAGHDGGDGRSMKEMADAMHETLLKLDNFIPSMIIMDEMAMERVATTRIVRRVLDENINRPFALWVMFYDMAFLMVLWSYFWILSSEYLKGEQNHVSMCLNAISISYFVFRELSKFLSNLVISSNLFWRKFVGHFYLIDFFSIVLVIISISFIFKKYEYFENFCTILLATTQLFLCLKVLGFMKMINAQWATFVLALVQIIRDILWFLSVLVVVFVGFAQMFATIMGSATADTSLHSYFKDIYLITLSEFEMVETAKSVIENNFWLFFLFTFFTIIILLNVLIAIVGNSYEKSLVHSELLFGRARLESVAELMALEQFLKPLPSVIAPNFKGVNHSIFQIISVFLGALITGLLFYCGYTMVTFSQGPFEIVILSLVFSLLLGQLTSILIATREENSVIGKCFQNVFFVQWMNRAVQLIMWKLLGTSTLSQSPRDEWHGKVRHIEKQTRKIIAEFEERSRIDAIQISKKSEANSQLMEGRMKYEILIAVQALDEKIQDLLESNQKKAQ</sequence>
<feature type="transmembrane region" description="Helical" evidence="2">
    <location>
        <begin position="696"/>
        <end position="719"/>
    </location>
</feature>
<evidence type="ECO:0000313" key="3">
    <source>
        <dbReference type="EMBL" id="CAD8890555.1"/>
    </source>
</evidence>
<protein>
    <recommendedName>
        <fullName evidence="4">Ion transport domain-containing protein</fullName>
    </recommendedName>
</protein>
<evidence type="ECO:0000256" key="2">
    <source>
        <dbReference type="SAM" id="Phobius"/>
    </source>
</evidence>
<feature type="transmembrane region" description="Helical" evidence="2">
    <location>
        <begin position="769"/>
        <end position="791"/>
    </location>
</feature>
<dbReference type="EMBL" id="HBFR01024785">
    <property type="protein sequence ID" value="CAD8890555.1"/>
    <property type="molecule type" value="Transcribed_RNA"/>
</dbReference>
<dbReference type="GO" id="GO:0005886">
    <property type="term" value="C:plasma membrane"/>
    <property type="evidence" value="ECO:0007669"/>
    <property type="project" value="TreeGrafter"/>
</dbReference>
<feature type="transmembrane region" description="Helical" evidence="2">
    <location>
        <begin position="935"/>
        <end position="955"/>
    </location>
</feature>
<keyword evidence="2" id="KW-1133">Transmembrane helix</keyword>
<dbReference type="GO" id="GO:0005216">
    <property type="term" value="F:monoatomic ion channel activity"/>
    <property type="evidence" value="ECO:0007669"/>
    <property type="project" value="InterPro"/>
</dbReference>
<feature type="transmembrane region" description="Helical" evidence="2">
    <location>
        <begin position="902"/>
        <end position="923"/>
    </location>
</feature>
<gene>
    <name evidence="3" type="ORF">CHYS00102_LOCUS17760</name>
</gene>
<organism evidence="3">
    <name type="scientific">Corethron hystrix</name>
    <dbReference type="NCBI Taxonomy" id="216773"/>
    <lineage>
        <taxon>Eukaryota</taxon>
        <taxon>Sar</taxon>
        <taxon>Stramenopiles</taxon>
        <taxon>Ochrophyta</taxon>
        <taxon>Bacillariophyta</taxon>
        <taxon>Coscinodiscophyceae</taxon>
        <taxon>Corethrophycidae</taxon>
        <taxon>Corethrales</taxon>
        <taxon>Corethraceae</taxon>
        <taxon>Corethron</taxon>
    </lineage>
</organism>
<accession>A0A7S1BKP9</accession>
<feature type="transmembrane region" description="Helical" evidence="2">
    <location>
        <begin position="725"/>
        <end position="748"/>
    </location>
</feature>
<dbReference type="PANTHER" id="PTHR10582">
    <property type="entry name" value="TRANSIENT RECEPTOR POTENTIAL ION CHANNEL PROTEIN"/>
    <property type="match status" value="1"/>
</dbReference>
<evidence type="ECO:0000256" key="1">
    <source>
        <dbReference type="ARBA" id="ARBA00022737"/>
    </source>
</evidence>
<dbReference type="PANTHER" id="PTHR10582:SF2">
    <property type="entry name" value="INACTIVE"/>
    <property type="match status" value="1"/>
</dbReference>
<keyword evidence="2" id="KW-0812">Transmembrane</keyword>
<evidence type="ECO:0008006" key="4">
    <source>
        <dbReference type="Google" id="ProtNLM"/>
    </source>
</evidence>
<proteinExistence type="predicted"/>
<name>A0A7S1BKP9_9STRA</name>
<reference evidence="3" key="1">
    <citation type="submission" date="2021-01" db="EMBL/GenBank/DDBJ databases">
        <authorList>
            <person name="Corre E."/>
            <person name="Pelletier E."/>
            <person name="Niang G."/>
            <person name="Scheremetjew M."/>
            <person name="Finn R."/>
            <person name="Kale V."/>
            <person name="Holt S."/>
            <person name="Cochrane G."/>
            <person name="Meng A."/>
            <person name="Brown T."/>
            <person name="Cohen L."/>
        </authorList>
    </citation>
    <scope>NUCLEOTIDE SEQUENCE</scope>
    <source>
        <strain evidence="3">308</strain>
    </source>
</reference>
<keyword evidence="2" id="KW-0472">Membrane</keyword>
<feature type="transmembrane region" description="Helical" evidence="2">
    <location>
        <begin position="829"/>
        <end position="851"/>
    </location>
</feature>
<dbReference type="GO" id="GO:0098703">
    <property type="term" value="P:calcium ion import across plasma membrane"/>
    <property type="evidence" value="ECO:0007669"/>
    <property type="project" value="TreeGrafter"/>
</dbReference>
<dbReference type="InterPro" id="IPR024862">
    <property type="entry name" value="TRPV"/>
</dbReference>
<dbReference type="AlphaFoldDB" id="A0A7S1BKP9"/>
<keyword evidence="1" id="KW-0677">Repeat</keyword>